<feature type="chain" id="PRO_5024834769" evidence="9">
    <location>
        <begin position="25"/>
        <end position="504"/>
    </location>
</feature>
<evidence type="ECO:0000256" key="7">
    <source>
        <dbReference type="ARBA" id="ARBA00022833"/>
    </source>
</evidence>
<reference evidence="12 13" key="1">
    <citation type="submission" date="2018-10" db="EMBL/GenBank/DDBJ databases">
        <title>Genomic Encyclopedia of Archaeal and Bacterial Type Strains, Phase II (KMG-II): from individual species to whole genera.</title>
        <authorList>
            <person name="Goeker M."/>
        </authorList>
    </citation>
    <scope>NUCLEOTIDE SEQUENCE [LARGE SCALE GENOMIC DNA]</scope>
    <source>
        <strain evidence="12 13">DSM 14954</strain>
    </source>
</reference>
<keyword evidence="5 9" id="KW-0732">Signal</keyword>
<evidence type="ECO:0000256" key="8">
    <source>
        <dbReference type="SAM" id="MobiDB-lite"/>
    </source>
</evidence>
<dbReference type="Pfam" id="PF04389">
    <property type="entry name" value="Peptidase_M28"/>
    <property type="match status" value="1"/>
</dbReference>
<keyword evidence="6" id="KW-0378">Hydrolase</keyword>
<comment type="similarity">
    <text evidence="1">Belongs to the peptidase M28 family. M28A subfamily.</text>
</comment>
<dbReference type="GO" id="GO:0008235">
    <property type="term" value="F:metalloexopeptidase activity"/>
    <property type="evidence" value="ECO:0007669"/>
    <property type="project" value="InterPro"/>
</dbReference>
<proteinExistence type="inferred from homology"/>
<keyword evidence="7" id="KW-0862">Zinc</keyword>
<dbReference type="EMBL" id="RBIL01000003">
    <property type="protein sequence ID" value="RKQ84892.1"/>
    <property type="molecule type" value="Genomic_DNA"/>
</dbReference>
<dbReference type="InterPro" id="IPR007484">
    <property type="entry name" value="Peptidase_M28"/>
</dbReference>
<dbReference type="PANTHER" id="PTHR12147">
    <property type="entry name" value="METALLOPEPTIDASE M28 FAMILY MEMBER"/>
    <property type="match status" value="1"/>
</dbReference>
<dbReference type="AlphaFoldDB" id="A0A660KWR1"/>
<dbReference type="GO" id="GO:0004180">
    <property type="term" value="F:carboxypeptidase activity"/>
    <property type="evidence" value="ECO:0007669"/>
    <property type="project" value="UniProtKB-KW"/>
</dbReference>
<protein>
    <submittedName>
        <fullName evidence="12">Zn-dependent M28 family amino/carboxypeptidase</fullName>
    </submittedName>
</protein>
<evidence type="ECO:0000256" key="5">
    <source>
        <dbReference type="ARBA" id="ARBA00022729"/>
    </source>
</evidence>
<feature type="compositionally biased region" description="Basic and acidic residues" evidence="8">
    <location>
        <begin position="483"/>
        <end position="504"/>
    </location>
</feature>
<feature type="signal peptide" evidence="9">
    <location>
        <begin position="1"/>
        <end position="24"/>
    </location>
</feature>
<evidence type="ECO:0000259" key="10">
    <source>
        <dbReference type="Pfam" id="PF02225"/>
    </source>
</evidence>
<evidence type="ECO:0000259" key="11">
    <source>
        <dbReference type="Pfam" id="PF04389"/>
    </source>
</evidence>
<keyword evidence="12" id="KW-0121">Carboxypeptidase</keyword>
<dbReference type="GO" id="GO:0006508">
    <property type="term" value="P:proteolysis"/>
    <property type="evidence" value="ECO:0007669"/>
    <property type="project" value="UniProtKB-KW"/>
</dbReference>
<dbReference type="RefSeq" id="WP_121258377.1">
    <property type="nucleotide sequence ID" value="NZ_RBIL01000003.1"/>
</dbReference>
<evidence type="ECO:0000256" key="2">
    <source>
        <dbReference type="ARBA" id="ARBA00022438"/>
    </source>
</evidence>
<dbReference type="InterPro" id="IPR041756">
    <property type="entry name" value="M28_SGAP-like"/>
</dbReference>
<feature type="region of interest" description="Disordered" evidence="8">
    <location>
        <begin position="481"/>
        <end position="504"/>
    </location>
</feature>
<dbReference type="Proteomes" id="UP000278962">
    <property type="component" value="Unassembled WGS sequence"/>
</dbReference>
<keyword evidence="13" id="KW-1185">Reference proteome</keyword>
<dbReference type="InterPro" id="IPR045175">
    <property type="entry name" value="M28_fam"/>
</dbReference>
<dbReference type="Pfam" id="PF02225">
    <property type="entry name" value="PA"/>
    <property type="match status" value="1"/>
</dbReference>
<dbReference type="InterPro" id="IPR003137">
    <property type="entry name" value="PA_domain"/>
</dbReference>
<evidence type="ECO:0000313" key="13">
    <source>
        <dbReference type="Proteomes" id="UP000278962"/>
    </source>
</evidence>
<dbReference type="SUPFAM" id="SSF53187">
    <property type="entry name" value="Zn-dependent exopeptidases"/>
    <property type="match status" value="1"/>
</dbReference>
<dbReference type="InterPro" id="IPR046450">
    <property type="entry name" value="PA_dom_sf"/>
</dbReference>
<evidence type="ECO:0000256" key="3">
    <source>
        <dbReference type="ARBA" id="ARBA00022670"/>
    </source>
</evidence>
<evidence type="ECO:0000313" key="12">
    <source>
        <dbReference type="EMBL" id="RKQ84892.1"/>
    </source>
</evidence>
<keyword evidence="2" id="KW-0031">Aminopeptidase</keyword>
<comment type="caution">
    <text evidence="12">The sequence shown here is derived from an EMBL/GenBank/DDBJ whole genome shotgun (WGS) entry which is preliminary data.</text>
</comment>
<sequence length="504" mass="52489">MSHRRALALGALTASLCLPSTAFGIDEVNSKKLRDAVTVNGILQHERAFQGIANANGGTRASGTPGYDASVAYAKQRLQKAGYKVTEQSFDFAFFRELGPASLSQVSPTAKDYETETFEYSGSGTVTAKLQEVKDNLVPPTPEPSSTAGCEAADFAGFTTGNVALIQRGGCDFGVKVDNAAAAGAKAVIIFNEGQPGRTGLMAGTLGAPKTLPTVGLTYDDGSALALQLRGGADVTVEVTTSTESETRQTKNLLADTKAGNADQTVVVGAHLDSVIEGPGINDNGSGSATILEIAEAMSEQKVKPRRAVRFAFWGAEESGLLGSEHYVTTLPAEKLTQIYANLNFDMVGSPNYVRFVYDGDGSDTPVAGPPGSGEIESVFTRYFAGQGLASEPTEFSGRSDYGPFIAVGIPAGGLFTGAEGIKTPEQAAIFGGTAGLAYDPCYHQACDTMNNLNVNALNEMSDAAAHATLTLATSKTGLFPDGSRKAARDKSKAKRFDGNHASD</sequence>
<evidence type="ECO:0000256" key="9">
    <source>
        <dbReference type="SAM" id="SignalP"/>
    </source>
</evidence>
<dbReference type="GO" id="GO:0046872">
    <property type="term" value="F:metal ion binding"/>
    <property type="evidence" value="ECO:0007669"/>
    <property type="project" value="UniProtKB-KW"/>
</dbReference>
<evidence type="ECO:0000256" key="6">
    <source>
        <dbReference type="ARBA" id="ARBA00022801"/>
    </source>
</evidence>
<gene>
    <name evidence="12" type="ORF">C8N24_6523</name>
</gene>
<dbReference type="Gene3D" id="3.40.630.10">
    <property type="entry name" value="Zn peptidases"/>
    <property type="match status" value="1"/>
</dbReference>
<keyword evidence="4" id="KW-0479">Metal-binding</keyword>
<accession>A0A660KWR1</accession>
<keyword evidence="3" id="KW-0645">Protease</keyword>
<dbReference type="PANTHER" id="PTHR12147:SF26">
    <property type="entry name" value="PEPTIDASE M28 DOMAIN-CONTAINING PROTEIN"/>
    <property type="match status" value="1"/>
</dbReference>
<feature type="domain" description="Peptidase M28" evidence="11">
    <location>
        <begin position="252"/>
        <end position="468"/>
    </location>
</feature>
<dbReference type="GO" id="GO:0004177">
    <property type="term" value="F:aminopeptidase activity"/>
    <property type="evidence" value="ECO:0007669"/>
    <property type="project" value="UniProtKB-KW"/>
</dbReference>
<feature type="domain" description="PA" evidence="10">
    <location>
        <begin position="136"/>
        <end position="225"/>
    </location>
</feature>
<evidence type="ECO:0000256" key="4">
    <source>
        <dbReference type="ARBA" id="ARBA00022723"/>
    </source>
</evidence>
<evidence type="ECO:0000256" key="1">
    <source>
        <dbReference type="ARBA" id="ARBA00005957"/>
    </source>
</evidence>
<dbReference type="OrthoDB" id="345880at2"/>
<dbReference type="CDD" id="cd03876">
    <property type="entry name" value="M28_SGAP_like"/>
    <property type="match status" value="1"/>
</dbReference>
<dbReference type="Gene3D" id="3.50.30.30">
    <property type="match status" value="1"/>
</dbReference>
<dbReference type="SUPFAM" id="SSF52025">
    <property type="entry name" value="PA domain"/>
    <property type="match status" value="1"/>
</dbReference>
<organism evidence="12 13">
    <name type="scientific">Solirubrobacter pauli</name>
    <dbReference type="NCBI Taxonomy" id="166793"/>
    <lineage>
        <taxon>Bacteria</taxon>
        <taxon>Bacillati</taxon>
        <taxon>Actinomycetota</taxon>
        <taxon>Thermoleophilia</taxon>
        <taxon>Solirubrobacterales</taxon>
        <taxon>Solirubrobacteraceae</taxon>
        <taxon>Solirubrobacter</taxon>
    </lineage>
</organism>
<name>A0A660KWR1_9ACTN</name>